<evidence type="ECO:0000313" key="1">
    <source>
        <dbReference type="EMBL" id="SES49059.1"/>
    </source>
</evidence>
<name>A0A1H9XSN2_9PSEU</name>
<gene>
    <name evidence="1" type="ORF">SAMN04487818_1247</name>
</gene>
<protein>
    <submittedName>
        <fullName evidence="1">Uncharacterized protein</fullName>
    </submittedName>
</protein>
<accession>A0A1H9XSN2</accession>
<sequence length="273" mass="27940">MGFHLGPLGALRALPSPSLGGGPDATATRLGGVHRSLGGRVTVDQVAVKRTWSLTWPYLDPDTHAYLDALHLGLVDGPLWLIDGERRNRLAPRVAATGSATRTTAGFSPTAGTLLWTPTVPVSPVPLAGGLDWTPPPVGGSLAGDPVPLVTGEPVTASAWVRAGVTTRVRLEFYDTTDTQIGHVDSPPSTPGTDQRLSVSVIASAAAAARVALLVEANPSGAHVLTTAWQLDAAPTTTPWAPGGGAAEVAVDALSAAYPVPGSWATTLTLLEV</sequence>
<reference evidence="2" key="1">
    <citation type="submission" date="2016-10" db="EMBL/GenBank/DDBJ databases">
        <authorList>
            <person name="Varghese N."/>
            <person name="Submissions S."/>
        </authorList>
    </citation>
    <scope>NUCLEOTIDE SEQUENCE [LARGE SCALE GENOMIC DNA]</scope>
    <source>
        <strain evidence="2">DSM 44260</strain>
    </source>
</reference>
<keyword evidence="2" id="KW-1185">Reference proteome</keyword>
<organism evidence="1 2">
    <name type="scientific">Actinokineospora terrae</name>
    <dbReference type="NCBI Taxonomy" id="155974"/>
    <lineage>
        <taxon>Bacteria</taxon>
        <taxon>Bacillati</taxon>
        <taxon>Actinomycetota</taxon>
        <taxon>Actinomycetes</taxon>
        <taxon>Pseudonocardiales</taxon>
        <taxon>Pseudonocardiaceae</taxon>
        <taxon>Actinokineospora</taxon>
    </lineage>
</organism>
<evidence type="ECO:0000313" key="2">
    <source>
        <dbReference type="Proteomes" id="UP000199051"/>
    </source>
</evidence>
<proteinExistence type="predicted"/>
<dbReference type="Proteomes" id="UP000199051">
    <property type="component" value="Unassembled WGS sequence"/>
</dbReference>
<dbReference type="EMBL" id="FOGI01000024">
    <property type="protein sequence ID" value="SES49059.1"/>
    <property type="molecule type" value="Genomic_DNA"/>
</dbReference>
<dbReference type="AlphaFoldDB" id="A0A1H9XSN2"/>
<dbReference type="RefSeq" id="WP_092787172.1">
    <property type="nucleotide sequence ID" value="NZ_FOGI01000024.1"/>
</dbReference>
<dbReference type="STRING" id="155974.SAMN04487818_1247"/>